<proteinExistence type="predicted"/>
<dbReference type="AlphaFoldDB" id="A0A0G2Z9X8"/>
<evidence type="ECO:0000313" key="3">
    <source>
        <dbReference type="Proteomes" id="UP000256718"/>
    </source>
</evidence>
<accession>A0A0G2Z9X8</accession>
<sequence length="478" mass="55584">MIIGGLYMKFFEENYSQEIPTRIKNLRKKYNITQSELGNAGQVSQVESGKRPITSSMLVYLNALTASSYTYIVFGELDEFIENLFHYFFSSILYRDLEAVDEKLYSFMSDDLISIQSSCLSIAKTFANFNIQRKRFMISTETEMDTFHKKDDIDVWVGGKSYNPARSFRTRTINELTVIDFEEMFDILWLMLGDNLIKSFEVNVCGILFELGGNDIPSTFRQENIDPLINKWWYDNVSTEIIPNLIKKLKENPLFNIGFMVNDILERMYKENIPKSYLTSVPLVISQKGRTTYSFSMTGGQQIDGVKFKQIYEDYMKLLSQGKDIAELYQKYSKEELANLGINIYQSNDIERTEERTFDEIISWVSNPYATRPIQERHTIQLEPTRFSLEDKKRIEEAAAQGLSEIDLIDLVDLYDINLDNTSVNRHIVGLLTNNTQVTYYFQEQLNKELLSMAHALDNVQQAFIKLLSEEEIRKFAL</sequence>
<organism evidence="2 3">
    <name type="scientific">Streptococcus agalactiae</name>
    <dbReference type="NCBI Taxonomy" id="1311"/>
    <lineage>
        <taxon>Bacteria</taxon>
        <taxon>Bacillati</taxon>
        <taxon>Bacillota</taxon>
        <taxon>Bacilli</taxon>
        <taxon>Lactobacillales</taxon>
        <taxon>Streptococcaceae</taxon>
        <taxon>Streptococcus</taxon>
    </lineage>
</organism>
<name>A0A0G2Z9X8_STRAG</name>
<dbReference type="SUPFAM" id="SSF47413">
    <property type="entry name" value="lambda repressor-like DNA-binding domains"/>
    <property type="match status" value="1"/>
</dbReference>
<feature type="domain" description="HTH cro/C1-type" evidence="1">
    <location>
        <begin position="23"/>
        <end position="72"/>
    </location>
</feature>
<dbReference type="Proteomes" id="UP000256718">
    <property type="component" value="Unassembled WGS sequence"/>
</dbReference>
<dbReference type="CDD" id="cd00093">
    <property type="entry name" value="HTH_XRE"/>
    <property type="match status" value="1"/>
</dbReference>
<dbReference type="InterPro" id="IPR010982">
    <property type="entry name" value="Lambda_DNA-bd_dom_sf"/>
</dbReference>
<protein>
    <submittedName>
        <fullName evidence="2">XRE family transcriptional regulator</fullName>
    </submittedName>
</protein>
<dbReference type="PROSITE" id="PS50943">
    <property type="entry name" value="HTH_CROC1"/>
    <property type="match status" value="1"/>
</dbReference>
<dbReference type="GO" id="GO:0003677">
    <property type="term" value="F:DNA binding"/>
    <property type="evidence" value="ECO:0007669"/>
    <property type="project" value="InterPro"/>
</dbReference>
<dbReference type="Gene3D" id="1.10.260.40">
    <property type="entry name" value="lambda repressor-like DNA-binding domains"/>
    <property type="match status" value="1"/>
</dbReference>
<dbReference type="EMBL" id="QHGZ01000165">
    <property type="protein sequence ID" value="RDY80526.1"/>
    <property type="molecule type" value="Genomic_DNA"/>
</dbReference>
<comment type="caution">
    <text evidence="2">The sequence shown here is derived from an EMBL/GenBank/DDBJ whole genome shotgun (WGS) entry which is preliminary data.</text>
</comment>
<dbReference type="InterPro" id="IPR001387">
    <property type="entry name" value="Cro/C1-type_HTH"/>
</dbReference>
<reference evidence="2 3" key="1">
    <citation type="journal article" date="2018" name="Emerg. Microbes Infect.">
        <title>Phenotypic and molecular analysis of nontypeable Group B streptococci: identification of cps2a and hybrid cps2a/cps5 Group B streptococcal capsule gene clusters.</title>
        <authorList>
            <person name="Alhhazmi A."/>
            <person name="Tyrrell G.J."/>
        </authorList>
    </citation>
    <scope>NUCLEOTIDE SEQUENCE [LARGE SCALE GENOMIC DNA]</scope>
    <source>
        <strain evidence="2 3">PLGBS17</strain>
    </source>
</reference>
<gene>
    <name evidence="2" type="ORF">C4618_07480</name>
</gene>
<evidence type="ECO:0000313" key="2">
    <source>
        <dbReference type="EMBL" id="RDY80526.1"/>
    </source>
</evidence>
<evidence type="ECO:0000259" key="1">
    <source>
        <dbReference type="PROSITE" id="PS50943"/>
    </source>
</evidence>